<evidence type="ECO:0000313" key="1">
    <source>
        <dbReference type="EMBL" id="MFC4489810.1"/>
    </source>
</evidence>
<comment type="caution">
    <text evidence="1">The sequence shown here is derived from an EMBL/GenBank/DDBJ whole genome shotgun (WGS) entry which is preliminary data.</text>
</comment>
<proteinExistence type="predicted"/>
<organism evidence="1 2">
    <name type="scientific">Chromobacterium aquaticum</name>
    <dbReference type="NCBI Taxonomy" id="467180"/>
    <lineage>
        <taxon>Bacteria</taxon>
        <taxon>Pseudomonadati</taxon>
        <taxon>Pseudomonadota</taxon>
        <taxon>Betaproteobacteria</taxon>
        <taxon>Neisseriales</taxon>
        <taxon>Chromobacteriaceae</taxon>
        <taxon>Chromobacterium</taxon>
    </lineage>
</organism>
<name>A0ABV8ZTI0_9NEIS</name>
<gene>
    <name evidence="1" type="ORF">ACFO0R_09280</name>
</gene>
<reference evidence="2" key="1">
    <citation type="journal article" date="2019" name="Int. J. Syst. Evol. Microbiol.">
        <title>The Global Catalogue of Microorganisms (GCM) 10K type strain sequencing project: providing services to taxonomists for standard genome sequencing and annotation.</title>
        <authorList>
            <consortium name="The Broad Institute Genomics Platform"/>
            <consortium name="The Broad Institute Genome Sequencing Center for Infectious Disease"/>
            <person name="Wu L."/>
            <person name="Ma J."/>
        </authorList>
    </citation>
    <scope>NUCLEOTIDE SEQUENCE [LARGE SCALE GENOMIC DNA]</scope>
    <source>
        <strain evidence="2">CGMCC 4.7608</strain>
    </source>
</reference>
<keyword evidence="2" id="KW-1185">Reference proteome</keyword>
<sequence>MKPSSAAERAPASALIDRRIAELSDWRGAALERIRRLIREAAPNVIEEWKWMGTPIWSLRGIPYTGES</sequence>
<dbReference type="RefSeq" id="WP_231461181.1">
    <property type="nucleotide sequence ID" value="NZ_JAJOHW010000023.1"/>
</dbReference>
<dbReference type="SUPFAM" id="SSF159888">
    <property type="entry name" value="YdhG-like"/>
    <property type="match status" value="1"/>
</dbReference>
<dbReference type="EMBL" id="JBHSEK010000004">
    <property type="protein sequence ID" value="MFC4489810.1"/>
    <property type="molecule type" value="Genomic_DNA"/>
</dbReference>
<evidence type="ECO:0000313" key="2">
    <source>
        <dbReference type="Proteomes" id="UP001595999"/>
    </source>
</evidence>
<protein>
    <recommendedName>
        <fullName evidence="3">YdhG-like domain-containing protein</fullName>
    </recommendedName>
</protein>
<dbReference type="Gene3D" id="3.90.1150.200">
    <property type="match status" value="1"/>
</dbReference>
<evidence type="ECO:0008006" key="3">
    <source>
        <dbReference type="Google" id="ProtNLM"/>
    </source>
</evidence>
<accession>A0ABV8ZTI0</accession>
<dbReference type="Proteomes" id="UP001595999">
    <property type="component" value="Unassembled WGS sequence"/>
</dbReference>